<protein>
    <submittedName>
        <fullName evidence="1">Uncharacterized protein</fullName>
    </submittedName>
</protein>
<dbReference type="OrthoDB" id="8088651at2"/>
<organism evidence="1 2">
    <name type="scientific">Bradyrhizobium erythrophlei</name>
    <dbReference type="NCBI Taxonomy" id="1437360"/>
    <lineage>
        <taxon>Bacteria</taxon>
        <taxon>Pseudomonadati</taxon>
        <taxon>Pseudomonadota</taxon>
        <taxon>Alphaproteobacteria</taxon>
        <taxon>Hyphomicrobiales</taxon>
        <taxon>Nitrobacteraceae</taxon>
        <taxon>Bradyrhizobium</taxon>
    </lineage>
</organism>
<accession>A0A1M5HFY7</accession>
<dbReference type="RefSeq" id="WP_154071946.1">
    <property type="nucleotide sequence ID" value="NZ_LT670817.1"/>
</dbReference>
<dbReference type="EMBL" id="LT670817">
    <property type="protein sequence ID" value="SHG14874.1"/>
    <property type="molecule type" value="Genomic_DNA"/>
</dbReference>
<reference evidence="1 2" key="1">
    <citation type="submission" date="2016-11" db="EMBL/GenBank/DDBJ databases">
        <authorList>
            <person name="Jaros S."/>
            <person name="Januszkiewicz K."/>
            <person name="Wedrychowicz H."/>
        </authorList>
    </citation>
    <scope>NUCLEOTIDE SEQUENCE [LARGE SCALE GENOMIC DNA]</scope>
    <source>
        <strain evidence="1 2">GAS138</strain>
    </source>
</reference>
<sequence length="49" mass="5113">MDIIWKGIGGGLVTAAIVAPLGARAAWFIVALCFFPTPAGLNDDLISRI</sequence>
<proteinExistence type="predicted"/>
<gene>
    <name evidence="1" type="ORF">SAMN05443248_0459</name>
</gene>
<name>A0A1M5HFY7_9BRAD</name>
<evidence type="ECO:0000313" key="2">
    <source>
        <dbReference type="Proteomes" id="UP000189796"/>
    </source>
</evidence>
<dbReference type="Proteomes" id="UP000189796">
    <property type="component" value="Chromosome I"/>
</dbReference>
<evidence type="ECO:0000313" key="1">
    <source>
        <dbReference type="EMBL" id="SHG14874.1"/>
    </source>
</evidence>
<dbReference type="AlphaFoldDB" id="A0A1M5HFY7"/>